<evidence type="ECO:0000313" key="3">
    <source>
        <dbReference type="EMBL" id="KAA8907779.1"/>
    </source>
</evidence>
<keyword evidence="1" id="KW-1133">Transmembrane helix</keyword>
<dbReference type="Proteomes" id="UP000449547">
    <property type="component" value="Unassembled WGS sequence"/>
</dbReference>
<dbReference type="OMA" id="YNYFEEM"/>
<dbReference type="PROSITE" id="PS51035">
    <property type="entry name" value="BAG"/>
    <property type="match status" value="1"/>
</dbReference>
<keyword evidence="1" id="KW-0472">Membrane</keyword>
<dbReference type="SUPFAM" id="SSF63491">
    <property type="entry name" value="BAG domain"/>
    <property type="match status" value="1"/>
</dbReference>
<dbReference type="VEuPathDB" id="FungiDB:DIURU_000466"/>
<reference evidence="3 4" key="1">
    <citation type="submission" date="2019-07" db="EMBL/GenBank/DDBJ databases">
        <title>Genome assembly of two rare yeast pathogens: Diutina rugosa and Trichomonascus ciferrii.</title>
        <authorList>
            <person name="Mixao V."/>
            <person name="Saus E."/>
            <person name="Hansen A."/>
            <person name="Lass-Flor C."/>
            <person name="Gabaldon T."/>
        </authorList>
    </citation>
    <scope>NUCLEOTIDE SEQUENCE [LARGE SCALE GENOMIC DNA]</scope>
    <source>
        <strain evidence="3 4">CBS 613</strain>
    </source>
</reference>
<dbReference type="OrthoDB" id="417450at2759"/>
<accession>A0A642UYD7</accession>
<evidence type="ECO:0000259" key="2">
    <source>
        <dbReference type="PROSITE" id="PS51035"/>
    </source>
</evidence>
<dbReference type="GeneID" id="54779119"/>
<organism evidence="3 4">
    <name type="scientific">Diutina rugosa</name>
    <name type="common">Yeast</name>
    <name type="synonym">Candida rugosa</name>
    <dbReference type="NCBI Taxonomy" id="5481"/>
    <lineage>
        <taxon>Eukaryota</taxon>
        <taxon>Fungi</taxon>
        <taxon>Dikarya</taxon>
        <taxon>Ascomycota</taxon>
        <taxon>Saccharomycotina</taxon>
        <taxon>Pichiomycetes</taxon>
        <taxon>Debaryomycetaceae</taxon>
        <taxon>Diutina</taxon>
    </lineage>
</organism>
<dbReference type="InterPro" id="IPR036533">
    <property type="entry name" value="BAG_dom_sf"/>
</dbReference>
<keyword evidence="1" id="KW-0812">Transmembrane</keyword>
<dbReference type="InterPro" id="IPR003103">
    <property type="entry name" value="BAG_domain"/>
</dbReference>
<dbReference type="Gene3D" id="1.20.58.120">
    <property type="entry name" value="BAG domain"/>
    <property type="match status" value="1"/>
</dbReference>
<dbReference type="GO" id="GO:0051087">
    <property type="term" value="F:protein-folding chaperone binding"/>
    <property type="evidence" value="ECO:0007669"/>
    <property type="project" value="InterPro"/>
</dbReference>
<feature type="domain" description="BAG" evidence="2">
    <location>
        <begin position="130"/>
        <end position="185"/>
    </location>
</feature>
<dbReference type="AlphaFoldDB" id="A0A642UYD7"/>
<proteinExistence type="predicted"/>
<gene>
    <name evidence="3" type="ORF">DIURU_000466</name>
</gene>
<dbReference type="Pfam" id="PF02179">
    <property type="entry name" value="BAG"/>
    <property type="match status" value="1"/>
</dbReference>
<evidence type="ECO:0000313" key="4">
    <source>
        <dbReference type="Proteomes" id="UP000449547"/>
    </source>
</evidence>
<keyword evidence="4" id="KW-1185">Reference proteome</keyword>
<dbReference type="SMART" id="SM00264">
    <property type="entry name" value="BAG"/>
    <property type="match status" value="1"/>
</dbReference>
<evidence type="ECO:0000256" key="1">
    <source>
        <dbReference type="SAM" id="Phobius"/>
    </source>
</evidence>
<sequence>MSRVESIVSKSAQTPSVIDEYLQWAKYKIEPIVEQYKSVTVEQVVDEFKQLKVTTNTVGISIATIVLVMIIGKVLGSAAPAAAKEKPKKKKKRESKAKMANRQIQAVLDFVESVYVPQIDEYILNYKELSDEDVSYKYNYFEEMLLKELMKLDEIDVIGNDVLRENRRKVIKFIQDHQRRLDKFKREVGFQ</sequence>
<feature type="transmembrane region" description="Helical" evidence="1">
    <location>
        <begin position="58"/>
        <end position="83"/>
    </location>
</feature>
<dbReference type="RefSeq" id="XP_034014785.1">
    <property type="nucleotide sequence ID" value="XM_034157557.1"/>
</dbReference>
<name>A0A642UYD7_DIURU</name>
<dbReference type="EMBL" id="SWFT01000019">
    <property type="protein sequence ID" value="KAA8907779.1"/>
    <property type="molecule type" value="Genomic_DNA"/>
</dbReference>
<comment type="caution">
    <text evidence="3">The sequence shown here is derived from an EMBL/GenBank/DDBJ whole genome shotgun (WGS) entry which is preliminary data.</text>
</comment>
<protein>
    <recommendedName>
        <fullName evidence="2">BAG domain-containing protein</fullName>
    </recommendedName>
</protein>